<feature type="domain" description="HSF-type DNA-binding" evidence="6">
    <location>
        <begin position="33"/>
        <end position="57"/>
    </location>
</feature>
<dbReference type="Proteomes" id="UP000031516">
    <property type="component" value="Unassembled WGS sequence"/>
</dbReference>
<evidence type="ECO:0000256" key="4">
    <source>
        <dbReference type="RuleBase" id="RU004020"/>
    </source>
</evidence>
<comment type="subcellular location">
    <subcellularLocation>
        <location evidence="1">Nucleus</location>
    </subcellularLocation>
</comment>
<feature type="compositionally biased region" description="Low complexity" evidence="5">
    <location>
        <begin position="178"/>
        <end position="192"/>
    </location>
</feature>
<dbReference type="InterPro" id="IPR000232">
    <property type="entry name" value="HSF_DNA-bd"/>
</dbReference>
<dbReference type="GO" id="GO:0003700">
    <property type="term" value="F:DNA-binding transcription factor activity"/>
    <property type="evidence" value="ECO:0007669"/>
    <property type="project" value="InterPro"/>
</dbReference>
<gene>
    <name evidence="7" type="ORF">KLDO_g4358</name>
</gene>
<comment type="caution">
    <text evidence="7">The sequence shown here is derived from an EMBL/GenBank/DDBJ whole genome shotgun (WGS) entry which is preliminary data.</text>
</comment>
<dbReference type="SUPFAM" id="SSF46785">
    <property type="entry name" value="Winged helix' DNA-binding domain"/>
    <property type="match status" value="1"/>
</dbReference>
<organism evidence="7 8">
    <name type="scientific">Kluyveromyces dobzhanskii CBS 2104</name>
    <dbReference type="NCBI Taxonomy" id="1427455"/>
    <lineage>
        <taxon>Eukaryota</taxon>
        <taxon>Fungi</taxon>
        <taxon>Dikarya</taxon>
        <taxon>Ascomycota</taxon>
        <taxon>Saccharomycotina</taxon>
        <taxon>Saccharomycetes</taxon>
        <taxon>Saccharomycetales</taxon>
        <taxon>Saccharomycetaceae</taxon>
        <taxon>Kluyveromyces</taxon>
    </lineage>
</organism>
<keyword evidence="3" id="KW-0539">Nucleus</keyword>
<evidence type="ECO:0000256" key="3">
    <source>
        <dbReference type="ARBA" id="ARBA00023242"/>
    </source>
</evidence>
<dbReference type="AlphaFoldDB" id="A0A0A8LAM7"/>
<dbReference type="InterPro" id="IPR036388">
    <property type="entry name" value="WH-like_DNA-bd_sf"/>
</dbReference>
<evidence type="ECO:0000256" key="1">
    <source>
        <dbReference type="ARBA" id="ARBA00004123"/>
    </source>
</evidence>
<dbReference type="OrthoDB" id="60033at2759"/>
<dbReference type="PRINTS" id="PR00056">
    <property type="entry name" value="HSFDOMAIN"/>
</dbReference>
<keyword evidence="2" id="KW-0238">DNA-binding</keyword>
<evidence type="ECO:0000256" key="5">
    <source>
        <dbReference type="SAM" id="MobiDB-lite"/>
    </source>
</evidence>
<dbReference type="GO" id="GO:0043565">
    <property type="term" value="F:sequence-specific DNA binding"/>
    <property type="evidence" value="ECO:0007669"/>
    <property type="project" value="InterPro"/>
</dbReference>
<name>A0A0A8LAM7_9SACH</name>
<keyword evidence="8" id="KW-1185">Reference proteome</keyword>
<evidence type="ECO:0000256" key="2">
    <source>
        <dbReference type="ARBA" id="ARBA00023125"/>
    </source>
</evidence>
<proteinExistence type="inferred from homology"/>
<evidence type="ECO:0000313" key="8">
    <source>
        <dbReference type="Proteomes" id="UP000031516"/>
    </source>
</evidence>
<dbReference type="SMART" id="SM00415">
    <property type="entry name" value="HSF"/>
    <property type="match status" value="1"/>
</dbReference>
<dbReference type="EMBL" id="CCBQ010000047">
    <property type="protein sequence ID" value="CDO96141.1"/>
    <property type="molecule type" value="Genomic_DNA"/>
</dbReference>
<dbReference type="Gene3D" id="1.10.10.10">
    <property type="entry name" value="Winged helix-like DNA-binding domain superfamily/Winged helix DNA-binding domain"/>
    <property type="match status" value="1"/>
</dbReference>
<dbReference type="PANTHER" id="PTHR10015:SF409">
    <property type="entry name" value="PROTEIN MGA1"/>
    <property type="match status" value="1"/>
</dbReference>
<dbReference type="PROSITE" id="PS00434">
    <property type="entry name" value="HSF_DOMAIN"/>
    <property type="match status" value="1"/>
</dbReference>
<evidence type="ECO:0000259" key="6">
    <source>
        <dbReference type="PROSITE" id="PS00434"/>
    </source>
</evidence>
<dbReference type="Pfam" id="PF00447">
    <property type="entry name" value="HSF_DNA-bind"/>
    <property type="match status" value="1"/>
</dbReference>
<protein>
    <submittedName>
        <fullName evidence="7">WGS project CCBQ000000000 data, contig 00058</fullName>
    </submittedName>
</protein>
<evidence type="ECO:0000313" key="7">
    <source>
        <dbReference type="EMBL" id="CDO96141.1"/>
    </source>
</evidence>
<feature type="region of interest" description="Disordered" evidence="5">
    <location>
        <begin position="173"/>
        <end position="192"/>
    </location>
</feature>
<dbReference type="PANTHER" id="PTHR10015">
    <property type="entry name" value="HEAT SHOCK TRANSCRIPTION FACTOR"/>
    <property type="match status" value="1"/>
</dbReference>
<reference evidence="7 8" key="1">
    <citation type="submission" date="2014-03" db="EMBL/GenBank/DDBJ databases">
        <title>The genome of Kluyveromyces dobzhanskii.</title>
        <authorList>
            <person name="Nystedt B."/>
            <person name="Astrom S."/>
        </authorList>
    </citation>
    <scope>NUCLEOTIDE SEQUENCE [LARGE SCALE GENOMIC DNA]</scope>
    <source>
        <strain evidence="7 8">CBS 2104</strain>
    </source>
</reference>
<feature type="region of interest" description="Disordered" evidence="5">
    <location>
        <begin position="361"/>
        <end position="404"/>
    </location>
</feature>
<sequence length="404" mass="44161">MQDELAEWIRWSEDDESMFIIKPNAPNFSSQVLKRFFKHGNVSSFVRQLHMYGFHKLPQSSLLSASGAEENDTGLSANSGNVSSKNEVEWKFTHHSHDFCKAASEQQLKRIHRKSNNIGKDGKRRNVLSPVCVSYLGPPQEGVVGSKSPADLSRKSSAPTQAALMAQTSISPVPAMTSSSPLLQQPQPIHQHQLSLPTSVRTPIPQTSLPSAMPAIPATMTGMPLPITSPVPHMLGTPYFSGSPYPSISSNTGMGPSSSASQNQHTIFQYEQNLGILIRAMLQMCDALSADDSNIQENLQRLKLFKLELMTTESNWNMYMSNNPVTAKSSTSVNRFNSLGSIESQKNSVFSNPRLSKAQKISLGGTSSSYADGNGPVPPEYVSSNPYPSVPHTLHPPHMDNQKN</sequence>
<dbReference type="GO" id="GO:0005634">
    <property type="term" value="C:nucleus"/>
    <property type="evidence" value="ECO:0007669"/>
    <property type="project" value="UniProtKB-SubCell"/>
</dbReference>
<comment type="similarity">
    <text evidence="4">Belongs to the HSF family.</text>
</comment>
<dbReference type="InterPro" id="IPR036390">
    <property type="entry name" value="WH_DNA-bd_sf"/>
</dbReference>
<accession>A0A0A8LAM7</accession>